<protein>
    <submittedName>
        <fullName evidence="1">Uncharacterized protein</fullName>
    </submittedName>
</protein>
<gene>
    <name evidence="1" type="ORF">CHUV0807_1153</name>
</gene>
<dbReference type="AlphaFoldDB" id="A0A1C3H465"/>
<organism evidence="1 2">
    <name type="scientific">Cardiobacterium hominis</name>
    <dbReference type="NCBI Taxonomy" id="2718"/>
    <lineage>
        <taxon>Bacteria</taxon>
        <taxon>Pseudomonadati</taxon>
        <taxon>Pseudomonadota</taxon>
        <taxon>Gammaproteobacteria</taxon>
        <taxon>Cardiobacteriales</taxon>
        <taxon>Cardiobacteriaceae</taxon>
        <taxon>Cardiobacterium</taxon>
    </lineage>
</organism>
<name>A0A1C3H465_9GAMM</name>
<sequence length="69" mass="7982">MKVNHDDAWVWVKVANYGGCDYGFVLRGGEWVRSAWVEERFLGRKVTPRFAEGDEAYPDAGLARWRNGY</sequence>
<evidence type="ECO:0000313" key="1">
    <source>
        <dbReference type="EMBL" id="SAM63733.1"/>
    </source>
</evidence>
<proteinExistence type="predicted"/>
<reference evidence="2" key="1">
    <citation type="submission" date="2016-04" db="EMBL/GenBank/DDBJ databases">
        <authorList>
            <person name="Tagini F."/>
        </authorList>
    </citation>
    <scope>NUCLEOTIDE SEQUENCE [LARGE SCALE GENOMIC DNA]</scope>
    <source>
        <strain evidence="2">CHUV0807</strain>
    </source>
</reference>
<evidence type="ECO:0000313" key="2">
    <source>
        <dbReference type="Proteomes" id="UP000190837"/>
    </source>
</evidence>
<dbReference type="EMBL" id="FKLO01000043">
    <property type="protein sequence ID" value="SAM63733.1"/>
    <property type="molecule type" value="Genomic_DNA"/>
</dbReference>
<dbReference type="Proteomes" id="UP000190837">
    <property type="component" value="Unassembled WGS sequence"/>
</dbReference>
<accession>A0A1C3H465</accession>